<proteinExistence type="predicted"/>
<evidence type="ECO:0000313" key="2">
    <source>
        <dbReference type="Proteomes" id="UP000265520"/>
    </source>
</evidence>
<dbReference type="Proteomes" id="UP000265520">
    <property type="component" value="Unassembled WGS sequence"/>
</dbReference>
<evidence type="ECO:0000313" key="1">
    <source>
        <dbReference type="EMBL" id="MCH82722.1"/>
    </source>
</evidence>
<gene>
    <name evidence="1" type="ORF">A2U01_0003533</name>
</gene>
<accession>A0A392M5P4</accession>
<keyword evidence="2" id="KW-1185">Reference proteome</keyword>
<sequence>MQIYEGKETVNTGTISLIPPENMEDNFDNDVRLNATLRDASSCTISETTQKVVIVPDDDFDEVVRADLQVLKQV</sequence>
<reference evidence="1 2" key="1">
    <citation type="journal article" date="2018" name="Front. Plant Sci.">
        <title>Red Clover (Trifolium pratense) and Zigzag Clover (T. medium) - A Picture of Genomic Similarities and Differences.</title>
        <authorList>
            <person name="Dluhosova J."/>
            <person name="Istvanek J."/>
            <person name="Nedelnik J."/>
            <person name="Repkova J."/>
        </authorList>
    </citation>
    <scope>NUCLEOTIDE SEQUENCE [LARGE SCALE GENOMIC DNA]</scope>
    <source>
        <strain evidence="2">cv. 10/8</strain>
        <tissue evidence="1">Leaf</tissue>
    </source>
</reference>
<protein>
    <submittedName>
        <fullName evidence="1">Uncharacterized protein</fullName>
    </submittedName>
</protein>
<organism evidence="1 2">
    <name type="scientific">Trifolium medium</name>
    <dbReference type="NCBI Taxonomy" id="97028"/>
    <lineage>
        <taxon>Eukaryota</taxon>
        <taxon>Viridiplantae</taxon>
        <taxon>Streptophyta</taxon>
        <taxon>Embryophyta</taxon>
        <taxon>Tracheophyta</taxon>
        <taxon>Spermatophyta</taxon>
        <taxon>Magnoliopsida</taxon>
        <taxon>eudicotyledons</taxon>
        <taxon>Gunneridae</taxon>
        <taxon>Pentapetalae</taxon>
        <taxon>rosids</taxon>
        <taxon>fabids</taxon>
        <taxon>Fabales</taxon>
        <taxon>Fabaceae</taxon>
        <taxon>Papilionoideae</taxon>
        <taxon>50 kb inversion clade</taxon>
        <taxon>NPAAA clade</taxon>
        <taxon>Hologalegina</taxon>
        <taxon>IRL clade</taxon>
        <taxon>Trifolieae</taxon>
        <taxon>Trifolium</taxon>
    </lineage>
</organism>
<comment type="caution">
    <text evidence="1">The sequence shown here is derived from an EMBL/GenBank/DDBJ whole genome shotgun (WGS) entry which is preliminary data.</text>
</comment>
<dbReference type="AlphaFoldDB" id="A0A392M5P4"/>
<dbReference type="EMBL" id="LXQA010004089">
    <property type="protein sequence ID" value="MCH82722.1"/>
    <property type="molecule type" value="Genomic_DNA"/>
</dbReference>
<name>A0A392M5P4_9FABA</name>